<accession>A0ABR8GJ15</accession>
<keyword evidence="6" id="KW-1185">Reference proteome</keyword>
<comment type="similarity">
    <text evidence="1">Belongs to the CpcE/RpcE/PecE family.</text>
</comment>
<dbReference type="RefSeq" id="WP_063628680.1">
    <property type="nucleotide sequence ID" value="NZ_JACJTA010000003.1"/>
</dbReference>
<evidence type="ECO:0000256" key="4">
    <source>
        <dbReference type="ARBA" id="ARBA00023239"/>
    </source>
</evidence>
<dbReference type="EMBL" id="JACJTA010000003">
    <property type="protein sequence ID" value="MBD2603375.1"/>
    <property type="molecule type" value="Genomic_DNA"/>
</dbReference>
<dbReference type="Pfam" id="PF08852">
    <property type="entry name" value="DUF1822"/>
    <property type="match status" value="1"/>
</dbReference>
<evidence type="ECO:0000313" key="5">
    <source>
        <dbReference type="EMBL" id="MBD2603375.1"/>
    </source>
</evidence>
<dbReference type="InterPro" id="IPR014951">
    <property type="entry name" value="DUF1822"/>
</dbReference>
<evidence type="ECO:0000256" key="3">
    <source>
        <dbReference type="ARBA" id="ARBA00022738"/>
    </source>
</evidence>
<evidence type="ECO:0000313" key="6">
    <source>
        <dbReference type="Proteomes" id="UP000660380"/>
    </source>
</evidence>
<organism evidence="5 6">
    <name type="scientific">Scytonema hofmannii FACHB-248</name>
    <dbReference type="NCBI Taxonomy" id="1842502"/>
    <lineage>
        <taxon>Bacteria</taxon>
        <taxon>Bacillati</taxon>
        <taxon>Cyanobacteriota</taxon>
        <taxon>Cyanophyceae</taxon>
        <taxon>Nostocales</taxon>
        <taxon>Scytonemataceae</taxon>
        <taxon>Scytonema</taxon>
    </lineage>
</organism>
<dbReference type="InterPro" id="IPR011989">
    <property type="entry name" value="ARM-like"/>
</dbReference>
<dbReference type="SUPFAM" id="SSF48371">
    <property type="entry name" value="ARM repeat"/>
    <property type="match status" value="1"/>
</dbReference>
<comment type="caution">
    <text evidence="5">The sequence shown here is derived from an EMBL/GenBank/DDBJ whole genome shotgun (WGS) entry which is preliminary data.</text>
</comment>
<gene>
    <name evidence="5" type="ORF">H6G81_02225</name>
</gene>
<dbReference type="InterPro" id="IPR016024">
    <property type="entry name" value="ARM-type_fold"/>
</dbReference>
<keyword evidence="3" id="KW-0605">Phycobilisome</keyword>
<dbReference type="Gene3D" id="1.25.10.10">
    <property type="entry name" value="Leucine-rich Repeat Variant"/>
    <property type="match status" value="1"/>
</dbReference>
<dbReference type="Proteomes" id="UP000660380">
    <property type="component" value="Unassembled WGS sequence"/>
</dbReference>
<evidence type="ECO:0000256" key="1">
    <source>
        <dbReference type="ARBA" id="ARBA00009299"/>
    </source>
</evidence>
<keyword evidence="2" id="KW-0042">Antenna complex</keyword>
<evidence type="ECO:0000256" key="2">
    <source>
        <dbReference type="ARBA" id="ARBA00022549"/>
    </source>
</evidence>
<reference evidence="5 6" key="1">
    <citation type="journal article" date="2020" name="ISME J.">
        <title>Comparative genomics reveals insights into cyanobacterial evolution and habitat adaptation.</title>
        <authorList>
            <person name="Chen M.Y."/>
            <person name="Teng W.K."/>
            <person name="Zhao L."/>
            <person name="Hu C.X."/>
            <person name="Zhou Y.K."/>
            <person name="Han B.P."/>
            <person name="Song L.R."/>
            <person name="Shu W.S."/>
        </authorList>
    </citation>
    <scope>NUCLEOTIDE SEQUENCE [LARGE SCALE GENOMIC DNA]</scope>
    <source>
        <strain evidence="5 6">FACHB-248</strain>
    </source>
</reference>
<sequence>MRRKREKSKPANMQKHYPITPQPGEIWELSYQVQYYGEFSLNEENKLYSTEAQSFFQGNTPPRYVMIVTEPEAEIVSVMVLSTETNFISDVDLLIPAHISGSTQDLLAETWHVQPMLIGNLLQPVAKRISRDIYDILLTIGDYYHGLVNQQPKTDEIERLGLKIGTKQALEISTLVLFHQQEQAWSDVLTIPVAAYRAYIKSVNLTTKLLHDQLQINEDLAEFGLSQNRQINLLSGSFNQTYTVLSRWWENIFEPEWQTFATLPNLAIAIATRSYTDLQASQSTPDEIAAIIQQLSSENDERQRQRAAKQLGEIAVGSSQAIQALVSLLRSNSDDETLWIAVESLRKIDPENPSVGIRRVKLIDLGMEIARKAVALAVAFLQKIDGDVSVLLQLYPAGNDNYLPPDLKLILLDDSGQILREVTARHADVYIQLKFSCEMGERFSVQVALGNANFSEDFVI</sequence>
<keyword evidence="4" id="KW-0456">Lyase</keyword>
<protein>
    <submittedName>
        <fullName evidence="5">DUF1822 family protein</fullName>
    </submittedName>
</protein>
<name>A0ABR8GJ15_9CYAN</name>
<proteinExistence type="inferred from homology"/>